<accession>A0AAE3L3V1</accession>
<sequence>MTTETEKTPDSRNLSNSNNGLDQMLDDYRKFSTNALKIFMDAQIDFMHTCLDCSNDQRHRLMDAKSPEDFINGESDLAEEYMKRFIDSSRKLMDASAKTQEMMFSLWHINDFLPAKDKVETKSLAKRSN</sequence>
<evidence type="ECO:0000259" key="1">
    <source>
        <dbReference type="Pfam" id="PF09361"/>
    </source>
</evidence>
<gene>
    <name evidence="2" type="ORF">J2T55_000817</name>
</gene>
<organism evidence="2 3">
    <name type="scientific">Methylohalomonas lacus</name>
    <dbReference type="NCBI Taxonomy" id="398773"/>
    <lineage>
        <taxon>Bacteria</taxon>
        <taxon>Pseudomonadati</taxon>
        <taxon>Pseudomonadota</taxon>
        <taxon>Gammaproteobacteria</taxon>
        <taxon>Methylohalomonadales</taxon>
        <taxon>Methylohalomonadaceae</taxon>
        <taxon>Methylohalomonas</taxon>
    </lineage>
</organism>
<comment type="caution">
    <text evidence="2">The sequence shown here is derived from an EMBL/GenBank/DDBJ whole genome shotgun (WGS) entry which is preliminary data.</text>
</comment>
<dbReference type="RefSeq" id="WP_259054399.1">
    <property type="nucleotide sequence ID" value="NZ_JANUCT010000004.1"/>
</dbReference>
<feature type="domain" description="Phasin" evidence="1">
    <location>
        <begin position="35"/>
        <end position="105"/>
    </location>
</feature>
<evidence type="ECO:0000313" key="3">
    <source>
        <dbReference type="Proteomes" id="UP001204445"/>
    </source>
</evidence>
<dbReference type="Pfam" id="PF09361">
    <property type="entry name" value="Phasin_2"/>
    <property type="match status" value="1"/>
</dbReference>
<dbReference type="AlphaFoldDB" id="A0AAE3L3V1"/>
<keyword evidence="3" id="KW-1185">Reference proteome</keyword>
<name>A0AAE3L3V1_9GAMM</name>
<reference evidence="2" key="1">
    <citation type="submission" date="2022-08" db="EMBL/GenBank/DDBJ databases">
        <title>Genomic Encyclopedia of Type Strains, Phase III (KMG-III): the genomes of soil and plant-associated and newly described type strains.</title>
        <authorList>
            <person name="Whitman W."/>
        </authorList>
    </citation>
    <scope>NUCLEOTIDE SEQUENCE</scope>
    <source>
        <strain evidence="2">HMT 1</strain>
    </source>
</reference>
<proteinExistence type="predicted"/>
<protein>
    <recommendedName>
        <fullName evidence="1">Phasin domain-containing protein</fullName>
    </recommendedName>
</protein>
<dbReference type="EMBL" id="JANUCT010000004">
    <property type="protein sequence ID" value="MCS3902813.1"/>
    <property type="molecule type" value="Genomic_DNA"/>
</dbReference>
<dbReference type="InterPro" id="IPR018968">
    <property type="entry name" value="Phasin"/>
</dbReference>
<evidence type="ECO:0000313" key="2">
    <source>
        <dbReference type="EMBL" id="MCS3902813.1"/>
    </source>
</evidence>
<dbReference type="Proteomes" id="UP001204445">
    <property type="component" value="Unassembled WGS sequence"/>
</dbReference>